<dbReference type="Pfam" id="PF09184">
    <property type="entry name" value="PPP4R2"/>
    <property type="match status" value="1"/>
</dbReference>
<dbReference type="InterPro" id="IPR015267">
    <property type="entry name" value="PPP4R2"/>
</dbReference>
<sequence length="462" mass="49912">MKPCPLFGLVHDVMSVCVCFLLDFDKKAKSESCPLLEQFLCHIAKTGETLVQWSQFKNYFLFKLETVMDDFSASAPEQRGPANPNVESIPFEDMKERILKIVKGYNGIPFTIQRLCELLTEPKRNYTGTDKFLRGVEKNVMVVSCVHPTSEKNGCSAVNRMNGVMLPGNTSAFTERKVNGPGTPRPLNRPKLSLANSLAANGLPDSTDDKDLLTEQQEDDDKDSSEVSASGGSLKNKHQEDKEEDMEAEQQEVKRLKFSKNEEEEGDDDDEDDEEHEADMLRPLHASCLSKEAEAMVQEDDEEEKKAGYGRDNEASSGAAAAEDQEPTSSTQVEACASSSPEAEQAEREVPCGSQEEGSDMDQTEQQAPAGVLQSPETSRDSEESNSDPVSSSSSSSSTSSGGGGGSSSSGSSSCSIEESAEATREDVALAPSSSTSEPPTEGAMESATLNTGTTEEPMEQD</sequence>
<feature type="compositionally biased region" description="Low complexity" evidence="2">
    <location>
        <begin position="409"/>
        <end position="418"/>
    </location>
</feature>
<comment type="similarity">
    <text evidence="1">Belongs to the PPP4R2 family.</text>
</comment>
<evidence type="ECO:0000256" key="1">
    <source>
        <dbReference type="ARBA" id="ARBA00009207"/>
    </source>
</evidence>
<reference evidence="3" key="2">
    <citation type="submission" date="2025-08" db="UniProtKB">
        <authorList>
            <consortium name="Ensembl"/>
        </authorList>
    </citation>
    <scope>IDENTIFICATION</scope>
</reference>
<keyword evidence="4" id="KW-1185">Reference proteome</keyword>
<dbReference type="Ensembl" id="ENSGACT00000083102.1">
    <property type="protein sequence ID" value="ENSGACP00000056191.1"/>
    <property type="gene ID" value="ENSGACG00000011779.2"/>
</dbReference>
<dbReference type="GO" id="GO:0005737">
    <property type="term" value="C:cytoplasm"/>
    <property type="evidence" value="ECO:0007669"/>
    <property type="project" value="TreeGrafter"/>
</dbReference>
<evidence type="ECO:0000256" key="2">
    <source>
        <dbReference type="SAM" id="MobiDB-lite"/>
    </source>
</evidence>
<dbReference type="GO" id="GO:0030289">
    <property type="term" value="C:protein phosphatase 4 complex"/>
    <property type="evidence" value="ECO:0007669"/>
    <property type="project" value="InterPro"/>
</dbReference>
<dbReference type="Proteomes" id="UP000007635">
    <property type="component" value="Chromosome XVII"/>
</dbReference>
<evidence type="ECO:0000313" key="4">
    <source>
        <dbReference type="Proteomes" id="UP000007635"/>
    </source>
</evidence>
<reference evidence="3 4" key="1">
    <citation type="journal article" date="2021" name="G3 (Bethesda)">
        <title>Improved contiguity of the threespine stickleback genome using long-read sequencing.</title>
        <authorList>
            <person name="Nath S."/>
            <person name="Shaw D.E."/>
            <person name="White M.A."/>
        </authorList>
    </citation>
    <scope>NUCLEOTIDE SEQUENCE [LARGE SCALE GENOMIC DNA]</scope>
    <source>
        <strain evidence="3 4">Lake Benthic</strain>
    </source>
</reference>
<feature type="compositionally biased region" description="Low complexity" evidence="2">
    <location>
        <begin position="432"/>
        <end position="442"/>
    </location>
</feature>
<feature type="compositionally biased region" description="Basic and acidic residues" evidence="2">
    <location>
        <begin position="251"/>
        <end position="261"/>
    </location>
</feature>
<feature type="compositionally biased region" description="Low complexity" evidence="2">
    <location>
        <begin position="192"/>
        <end position="201"/>
    </location>
</feature>
<proteinExistence type="inferred from homology"/>
<evidence type="ECO:0000313" key="3">
    <source>
        <dbReference type="Ensembl" id="ENSGACP00000056191.1"/>
    </source>
</evidence>
<dbReference type="GeneTree" id="ENSGT00940000162859"/>
<feature type="compositionally biased region" description="Polar residues" evidence="2">
    <location>
        <begin position="327"/>
        <end position="342"/>
    </location>
</feature>
<feature type="compositionally biased region" description="Acidic residues" evidence="2">
    <location>
        <begin position="262"/>
        <end position="277"/>
    </location>
</feature>
<reference evidence="3" key="3">
    <citation type="submission" date="2025-09" db="UniProtKB">
        <authorList>
            <consortium name="Ensembl"/>
        </authorList>
    </citation>
    <scope>IDENTIFICATION</scope>
</reference>
<dbReference type="PANTHER" id="PTHR16487:SF4">
    <property type="entry name" value="SERINE_THREONINE-PROTEIN PHOSPHATASE 4 REGULATORY SUBUNIT 2-B"/>
    <property type="match status" value="1"/>
</dbReference>
<name>A0AAQ4R1W7_GASAC</name>
<protein>
    <submittedName>
        <fullName evidence="3">Protein phosphatase 4, regulatory subunit 2b</fullName>
    </submittedName>
</protein>
<feature type="compositionally biased region" description="Basic and acidic residues" evidence="2">
    <location>
        <begin position="304"/>
        <end position="314"/>
    </location>
</feature>
<feature type="compositionally biased region" description="Low complexity" evidence="2">
    <location>
        <begin position="387"/>
        <end position="400"/>
    </location>
</feature>
<dbReference type="AlphaFoldDB" id="A0AAQ4R1W7"/>
<organism evidence="3 4">
    <name type="scientific">Gasterosteus aculeatus aculeatus</name>
    <name type="common">three-spined stickleback</name>
    <dbReference type="NCBI Taxonomy" id="481459"/>
    <lineage>
        <taxon>Eukaryota</taxon>
        <taxon>Metazoa</taxon>
        <taxon>Chordata</taxon>
        <taxon>Craniata</taxon>
        <taxon>Vertebrata</taxon>
        <taxon>Euteleostomi</taxon>
        <taxon>Actinopterygii</taxon>
        <taxon>Neopterygii</taxon>
        <taxon>Teleostei</taxon>
        <taxon>Neoteleostei</taxon>
        <taxon>Acanthomorphata</taxon>
        <taxon>Eupercaria</taxon>
        <taxon>Perciformes</taxon>
        <taxon>Cottioidei</taxon>
        <taxon>Gasterosteales</taxon>
        <taxon>Gasterosteidae</taxon>
        <taxon>Gasterosteus</taxon>
    </lineage>
</organism>
<dbReference type="GO" id="GO:0019888">
    <property type="term" value="F:protein phosphatase regulator activity"/>
    <property type="evidence" value="ECO:0007669"/>
    <property type="project" value="InterPro"/>
</dbReference>
<accession>A0AAQ4R1W7</accession>
<feature type="region of interest" description="Disordered" evidence="2">
    <location>
        <begin position="171"/>
        <end position="462"/>
    </location>
</feature>
<dbReference type="GO" id="GO:0005634">
    <property type="term" value="C:nucleus"/>
    <property type="evidence" value="ECO:0007669"/>
    <property type="project" value="TreeGrafter"/>
</dbReference>
<dbReference type="PANTHER" id="PTHR16487">
    <property type="entry name" value="PPP4R2-RELATED PROTEIN"/>
    <property type="match status" value="1"/>
</dbReference>